<protein>
    <submittedName>
        <fullName evidence="2">Uncharacterized protein</fullName>
    </submittedName>
</protein>
<evidence type="ECO:0000256" key="1">
    <source>
        <dbReference type="SAM" id="Phobius"/>
    </source>
</evidence>
<name>A0A1I0R625_9FIRM</name>
<reference evidence="2 3" key="1">
    <citation type="submission" date="2016-10" db="EMBL/GenBank/DDBJ databases">
        <authorList>
            <person name="de Groot N.N."/>
        </authorList>
    </citation>
    <scope>NUCLEOTIDE SEQUENCE [LARGE SCALE GENOMIC DNA]</scope>
    <source>
        <strain evidence="2 3">DSM 9179</strain>
    </source>
</reference>
<gene>
    <name evidence="2" type="ORF">SAMN05421659_11249</name>
</gene>
<evidence type="ECO:0000313" key="3">
    <source>
        <dbReference type="Proteomes" id="UP000199701"/>
    </source>
</evidence>
<proteinExistence type="predicted"/>
<feature type="transmembrane region" description="Helical" evidence="1">
    <location>
        <begin position="6"/>
        <end position="25"/>
    </location>
</feature>
<dbReference type="RefSeq" id="WP_092455388.1">
    <property type="nucleotide sequence ID" value="NZ_FOJI01000012.1"/>
</dbReference>
<organism evidence="2 3">
    <name type="scientific">[Clostridium] fimetarium</name>
    <dbReference type="NCBI Taxonomy" id="99656"/>
    <lineage>
        <taxon>Bacteria</taxon>
        <taxon>Bacillati</taxon>
        <taxon>Bacillota</taxon>
        <taxon>Clostridia</taxon>
        <taxon>Lachnospirales</taxon>
        <taxon>Lachnospiraceae</taxon>
    </lineage>
</organism>
<dbReference type="AlphaFoldDB" id="A0A1I0R625"/>
<keyword evidence="1" id="KW-0472">Membrane</keyword>
<sequence length="338" mass="37314">MKKLPIVEVVMGAVLLISIIGFYALQQNGGSNAQKLTIENPENNSESSGQLLDTMGQPYTSAVFNDKSGSNSTIADKMDYYSKKVYITEDKFLNQQYGNIGDTVYCAKQMATSLNYTPVSAKVTNIEITKKIDNEYMQLIETRVKHEGDYGTKEWNCFIRNHANMSAAVTKEMAESICSYVIVDVVLNNYTGNEIIVDRTELKMAVVEDNGLISWSTYSEAANSDYVSLAATGNNGILLGKDKAVDYVGEITNGTNGFSNYHEPDVNLVKRSDKFYIPTGELKLKLLYIITDKELATGKVCFCGWDGNEGVSNSDGRKYLNTGIRIRINQGASNEGNN</sequence>
<dbReference type="Proteomes" id="UP000199701">
    <property type="component" value="Unassembled WGS sequence"/>
</dbReference>
<dbReference type="STRING" id="99656.SAMN05421659_11249"/>
<accession>A0A1I0R625</accession>
<keyword evidence="1" id="KW-0812">Transmembrane</keyword>
<keyword evidence="3" id="KW-1185">Reference proteome</keyword>
<evidence type="ECO:0000313" key="2">
    <source>
        <dbReference type="EMBL" id="SEW36051.1"/>
    </source>
</evidence>
<keyword evidence="1" id="KW-1133">Transmembrane helix</keyword>
<dbReference type="EMBL" id="FOJI01000012">
    <property type="protein sequence ID" value="SEW36051.1"/>
    <property type="molecule type" value="Genomic_DNA"/>
</dbReference>